<proteinExistence type="predicted"/>
<protein>
    <recommendedName>
        <fullName evidence="2">PTS EIIB type-2 domain-containing protein</fullName>
    </recommendedName>
</protein>
<dbReference type="OrthoDB" id="6603449at2"/>
<dbReference type="Gene3D" id="3.40.50.2300">
    <property type="match status" value="1"/>
</dbReference>
<keyword evidence="1" id="KW-0808">Transferase</keyword>
<keyword evidence="4" id="KW-1185">Reference proteome</keyword>
<evidence type="ECO:0000256" key="1">
    <source>
        <dbReference type="ARBA" id="ARBA00022679"/>
    </source>
</evidence>
<sequence length="93" mass="9993">MLNIVTVCGMGFGTSLMLAMQVRDIMSENGIDAKVDPVDLGSFKTMPADMVVAPRDMENQVTEGPAKVVVLIDNLVDKDEVSSKVLEAVKPLL</sequence>
<accession>A0A1D9MJ07</accession>
<gene>
    <name evidence="3" type="ORF">BK816_01695</name>
</gene>
<dbReference type="Proteomes" id="UP000176288">
    <property type="component" value="Chromosome"/>
</dbReference>
<dbReference type="PROSITE" id="PS51099">
    <property type="entry name" value="PTS_EIIB_TYPE_2"/>
    <property type="match status" value="1"/>
</dbReference>
<dbReference type="STRING" id="1912795.BK816_01695"/>
<dbReference type="KEGG" id="avu:BK816_01695"/>
<dbReference type="GO" id="GO:0008982">
    <property type="term" value="F:protein-N(PI)-phosphohistidine-sugar phosphotransferase activity"/>
    <property type="evidence" value="ECO:0007669"/>
    <property type="project" value="InterPro"/>
</dbReference>
<dbReference type="CDD" id="cd05563">
    <property type="entry name" value="PTS_IIB_ascorbate"/>
    <property type="match status" value="1"/>
</dbReference>
<evidence type="ECO:0000313" key="4">
    <source>
        <dbReference type="Proteomes" id="UP000176288"/>
    </source>
</evidence>
<reference evidence="3 4" key="1">
    <citation type="submission" date="2016-10" db="EMBL/GenBank/DDBJ databases">
        <title>Actinomyces aegypiusis sp. nov., isolated from the Aegypius monachus in Qinghai Tibet Plateau China.</title>
        <authorList>
            <person name="Wang Y."/>
        </authorList>
    </citation>
    <scope>NUCLEOTIDE SEQUENCE [LARGE SCALE GENOMIC DNA]</scope>
    <source>
        <strain evidence="3 4">VUL4_3</strain>
    </source>
</reference>
<feature type="domain" description="PTS EIIB type-2" evidence="2">
    <location>
        <begin position="2"/>
        <end position="93"/>
    </location>
</feature>
<dbReference type="SUPFAM" id="SSF52794">
    <property type="entry name" value="PTS system IIB component-like"/>
    <property type="match status" value="1"/>
</dbReference>
<dbReference type="GO" id="GO:0009401">
    <property type="term" value="P:phosphoenolpyruvate-dependent sugar phosphotransferase system"/>
    <property type="evidence" value="ECO:0007669"/>
    <property type="project" value="InterPro"/>
</dbReference>
<dbReference type="EMBL" id="CP017812">
    <property type="protein sequence ID" value="AOZ72169.1"/>
    <property type="molecule type" value="Genomic_DNA"/>
</dbReference>
<organism evidence="3 4">
    <name type="scientific">Boudabousia tangfeifanii</name>
    <dbReference type="NCBI Taxonomy" id="1912795"/>
    <lineage>
        <taxon>Bacteria</taxon>
        <taxon>Bacillati</taxon>
        <taxon>Actinomycetota</taxon>
        <taxon>Actinomycetes</taxon>
        <taxon>Actinomycetales</taxon>
        <taxon>Actinomycetaceae</taxon>
        <taxon>Boudabousia</taxon>
    </lineage>
</organism>
<dbReference type="InterPro" id="IPR013011">
    <property type="entry name" value="PTS_EIIB_2"/>
</dbReference>
<name>A0A1D9MJ07_9ACTO</name>
<dbReference type="AlphaFoldDB" id="A0A1D9MJ07"/>
<dbReference type="InterPro" id="IPR003501">
    <property type="entry name" value="PTS_EIIB_2/3"/>
</dbReference>
<dbReference type="InterPro" id="IPR036095">
    <property type="entry name" value="PTS_EIIB-like_sf"/>
</dbReference>
<dbReference type="Pfam" id="PF02302">
    <property type="entry name" value="PTS_IIB"/>
    <property type="match status" value="1"/>
</dbReference>
<evidence type="ECO:0000313" key="3">
    <source>
        <dbReference type="EMBL" id="AOZ72169.1"/>
    </source>
</evidence>
<dbReference type="RefSeq" id="WP_071163635.1">
    <property type="nucleotide sequence ID" value="NZ_CP017812.1"/>
</dbReference>
<evidence type="ECO:0000259" key="2">
    <source>
        <dbReference type="PROSITE" id="PS51099"/>
    </source>
</evidence>